<comment type="caution">
    <text evidence="1">The sequence shown here is derived from an EMBL/GenBank/DDBJ whole genome shotgun (WGS) entry which is preliminary data.</text>
</comment>
<organism evidence="1">
    <name type="scientific">marine sediment metagenome</name>
    <dbReference type="NCBI Taxonomy" id="412755"/>
    <lineage>
        <taxon>unclassified sequences</taxon>
        <taxon>metagenomes</taxon>
        <taxon>ecological metagenomes</taxon>
    </lineage>
</organism>
<dbReference type="AlphaFoldDB" id="X1H0V7"/>
<protein>
    <submittedName>
        <fullName evidence="1">Uncharacterized protein</fullName>
    </submittedName>
</protein>
<name>X1H0V7_9ZZZZ</name>
<evidence type="ECO:0000313" key="1">
    <source>
        <dbReference type="EMBL" id="GAH63042.1"/>
    </source>
</evidence>
<sequence>EYLFLRKLKALGNVKYAQRAGMYATQRHRFISTQNGRVPSYQEQIQKGIRF</sequence>
<dbReference type="EMBL" id="BARU01034351">
    <property type="protein sequence ID" value="GAH63042.1"/>
    <property type="molecule type" value="Genomic_DNA"/>
</dbReference>
<feature type="non-terminal residue" evidence="1">
    <location>
        <position position="1"/>
    </location>
</feature>
<reference evidence="1" key="1">
    <citation type="journal article" date="2014" name="Front. Microbiol.">
        <title>High frequency of phylogenetically diverse reductive dehalogenase-homologous genes in deep subseafloor sedimentary metagenomes.</title>
        <authorList>
            <person name="Kawai M."/>
            <person name="Futagami T."/>
            <person name="Toyoda A."/>
            <person name="Takaki Y."/>
            <person name="Nishi S."/>
            <person name="Hori S."/>
            <person name="Arai W."/>
            <person name="Tsubouchi T."/>
            <person name="Morono Y."/>
            <person name="Uchiyama I."/>
            <person name="Ito T."/>
            <person name="Fujiyama A."/>
            <person name="Inagaki F."/>
            <person name="Takami H."/>
        </authorList>
    </citation>
    <scope>NUCLEOTIDE SEQUENCE</scope>
    <source>
        <strain evidence="1">Expedition CK06-06</strain>
    </source>
</reference>
<accession>X1H0V7</accession>
<proteinExistence type="predicted"/>
<gene>
    <name evidence="1" type="ORF">S03H2_53931</name>
</gene>